<dbReference type="PANTHER" id="PTHR30572">
    <property type="entry name" value="MEMBRANE COMPONENT OF TRANSPORTER-RELATED"/>
    <property type="match status" value="1"/>
</dbReference>
<feature type="transmembrane region" description="Helical" evidence="6">
    <location>
        <begin position="391"/>
        <end position="416"/>
    </location>
</feature>
<comment type="caution">
    <text evidence="9">The sequence shown here is derived from an EMBL/GenBank/DDBJ whole genome shotgun (WGS) entry which is preliminary data.</text>
</comment>
<reference evidence="9 10" key="1">
    <citation type="submission" date="2020-04" db="EMBL/GenBank/DDBJ databases">
        <authorList>
            <person name="Yin C."/>
        </authorList>
    </citation>
    <scope>NUCLEOTIDE SEQUENCE [LARGE SCALE GENOMIC DNA]</scope>
    <source>
        <strain evidence="9 10">Ae27</strain>
    </source>
</reference>
<dbReference type="GO" id="GO:0005886">
    <property type="term" value="C:plasma membrane"/>
    <property type="evidence" value="ECO:0007669"/>
    <property type="project" value="UniProtKB-SubCell"/>
</dbReference>
<dbReference type="InterPro" id="IPR003838">
    <property type="entry name" value="ABC3_permease_C"/>
</dbReference>
<feature type="transmembrane region" description="Helical" evidence="6">
    <location>
        <begin position="343"/>
        <end position="371"/>
    </location>
</feature>
<evidence type="ECO:0000256" key="1">
    <source>
        <dbReference type="ARBA" id="ARBA00004651"/>
    </source>
</evidence>
<dbReference type="InterPro" id="IPR025857">
    <property type="entry name" value="MacB_PCD"/>
</dbReference>
<comment type="subcellular location">
    <subcellularLocation>
        <location evidence="1">Cell membrane</location>
        <topology evidence="1">Multi-pass membrane protein</topology>
    </subcellularLocation>
</comment>
<evidence type="ECO:0000256" key="6">
    <source>
        <dbReference type="SAM" id="Phobius"/>
    </source>
</evidence>
<keyword evidence="5 6" id="KW-0472">Membrane</keyword>
<feature type="transmembrane region" description="Helical" evidence="6">
    <location>
        <begin position="766"/>
        <end position="788"/>
    </location>
</feature>
<feature type="domain" description="ABC3 transporter permease C-terminal" evidence="7">
    <location>
        <begin position="304"/>
        <end position="416"/>
    </location>
</feature>
<evidence type="ECO:0000259" key="8">
    <source>
        <dbReference type="Pfam" id="PF12704"/>
    </source>
</evidence>
<dbReference type="Pfam" id="PF02687">
    <property type="entry name" value="FtsX"/>
    <property type="match status" value="2"/>
</dbReference>
<feature type="transmembrane region" description="Helical" evidence="6">
    <location>
        <begin position="21"/>
        <end position="43"/>
    </location>
</feature>
<feature type="transmembrane region" description="Helical" evidence="6">
    <location>
        <begin position="299"/>
        <end position="322"/>
    </location>
</feature>
<feature type="transmembrane region" description="Helical" evidence="6">
    <location>
        <begin position="436"/>
        <end position="459"/>
    </location>
</feature>
<evidence type="ECO:0000256" key="5">
    <source>
        <dbReference type="ARBA" id="ARBA00023136"/>
    </source>
</evidence>
<proteinExistence type="predicted"/>
<sequence length="809" mass="90107">MLANYLKLALRNLRFKKGQSYVFINILGLAAAIGVALLLFAVVRFESNYDSFHKRGKDIYRIVTKDAFSGGEAFKSGVPYQLADYVKLNLPQVKRLTSIDAVYGSQIIVPAGAGVGTSDGKYKEDEGVFFTGPEYFDIFDAVWLSGNSAALAEPNTVVLNKTVAAKYFGQWQNAIGRYIRMDQTLMLQVAGVIEDFPANSDFPMRLIVSYGTLKNNAGKYGYDQNLDYINSSHQLFMLMPGNTNEEQINAQLTELSNKMYANKGGIGKFHFLLPLKENHFDSRFSNFGDHTASRSTLRILALIGQLIIIMASINFINIATARASHRAKEIGIRKVLGSDRRQLIIQLLLETGAIVLFSTLLGALIAGLLLPHLNNMINIHAHLMLLDKSNLLVLVLIFISVTLLAGMYPAFVLSGLKPIAALKRHVKGKAGGGIQLRKVLVVVQFSILQMLMIATIVIMTQMNFIRYADLGYDKSGVFMVPCYADSTNAYRLQSLKNQLLEVPGVQAVSFATDPPSSDNNWSSNFYFDHSKKNVGFNVFLKFSDADYFRTFDLKVLAGKAFSAGDTTREFVVNETFVRKLELKNNEDIIGKTIRIGTGNWYPIVGVVKDFKTNSLREDIKPMAIAINRSAYSQINIKMAATTHLQEPITHISNIWQSFFPDYAFTGEFLDESIARFYRQETQLAALYKSFSVIALLISCLGLYSLIAFMTLHRKKEIAVRKVLGASIGGILQLFLKELSLLIGISFLIAIPVGYWGISKWLQNFPYHINISILQFVTVFFMTLLIALLTSGYKVLKAALANPKESLQGE</sequence>
<feature type="domain" description="ABC3 transporter permease C-terminal" evidence="7">
    <location>
        <begin position="689"/>
        <end position="800"/>
    </location>
</feature>
<accession>A0A847S2M8</accession>
<dbReference type="EMBL" id="JABAIA010000004">
    <property type="protein sequence ID" value="NLR68664.1"/>
    <property type="molecule type" value="Genomic_DNA"/>
</dbReference>
<organism evidence="9 10">
    <name type="scientific">Chitinophaga varians</name>
    <dbReference type="NCBI Taxonomy" id="2202339"/>
    <lineage>
        <taxon>Bacteria</taxon>
        <taxon>Pseudomonadati</taxon>
        <taxon>Bacteroidota</taxon>
        <taxon>Chitinophagia</taxon>
        <taxon>Chitinophagales</taxon>
        <taxon>Chitinophagaceae</taxon>
        <taxon>Chitinophaga</taxon>
    </lineage>
</organism>
<gene>
    <name evidence="9" type="ORF">HGH92_30455</name>
</gene>
<keyword evidence="4 6" id="KW-1133">Transmembrane helix</keyword>
<evidence type="ECO:0000256" key="2">
    <source>
        <dbReference type="ARBA" id="ARBA00022475"/>
    </source>
</evidence>
<evidence type="ECO:0000313" key="9">
    <source>
        <dbReference type="EMBL" id="NLR68664.1"/>
    </source>
</evidence>
<feature type="domain" description="MacB-like periplasmic core" evidence="8">
    <location>
        <begin position="23"/>
        <end position="254"/>
    </location>
</feature>
<evidence type="ECO:0000259" key="7">
    <source>
        <dbReference type="Pfam" id="PF02687"/>
    </source>
</evidence>
<name>A0A847S2M8_9BACT</name>
<dbReference type="Pfam" id="PF12704">
    <property type="entry name" value="MacB_PCD"/>
    <property type="match status" value="2"/>
</dbReference>
<dbReference type="PANTHER" id="PTHR30572:SF18">
    <property type="entry name" value="ABC-TYPE MACROLIDE FAMILY EXPORT SYSTEM PERMEASE COMPONENT 2"/>
    <property type="match status" value="1"/>
</dbReference>
<feature type="transmembrane region" description="Helical" evidence="6">
    <location>
        <begin position="690"/>
        <end position="712"/>
    </location>
</feature>
<keyword evidence="2" id="KW-1003">Cell membrane</keyword>
<dbReference type="InterPro" id="IPR050250">
    <property type="entry name" value="Macrolide_Exporter_MacB"/>
</dbReference>
<evidence type="ECO:0000256" key="4">
    <source>
        <dbReference type="ARBA" id="ARBA00022989"/>
    </source>
</evidence>
<evidence type="ECO:0000313" key="10">
    <source>
        <dbReference type="Proteomes" id="UP000570474"/>
    </source>
</evidence>
<dbReference type="AlphaFoldDB" id="A0A847S2M8"/>
<feature type="transmembrane region" description="Helical" evidence="6">
    <location>
        <begin position="733"/>
        <end position="754"/>
    </location>
</feature>
<dbReference type="RefSeq" id="WP_168874625.1">
    <property type="nucleotide sequence ID" value="NZ_JABAIA010000004.1"/>
</dbReference>
<feature type="domain" description="MacB-like periplasmic core" evidence="8">
    <location>
        <begin position="454"/>
        <end position="614"/>
    </location>
</feature>
<protein>
    <submittedName>
        <fullName evidence="9">FtsX-like permease family protein</fullName>
    </submittedName>
</protein>
<keyword evidence="10" id="KW-1185">Reference proteome</keyword>
<keyword evidence="3 6" id="KW-0812">Transmembrane</keyword>
<dbReference type="Proteomes" id="UP000570474">
    <property type="component" value="Unassembled WGS sequence"/>
</dbReference>
<dbReference type="GO" id="GO:0022857">
    <property type="term" value="F:transmembrane transporter activity"/>
    <property type="evidence" value="ECO:0007669"/>
    <property type="project" value="TreeGrafter"/>
</dbReference>
<evidence type="ECO:0000256" key="3">
    <source>
        <dbReference type="ARBA" id="ARBA00022692"/>
    </source>
</evidence>